<comment type="caution">
    <text evidence="2">The sequence shown here is derived from an EMBL/GenBank/DDBJ whole genome shotgun (WGS) entry which is preliminary data.</text>
</comment>
<keyword evidence="3" id="KW-1185">Reference proteome</keyword>
<organism evidence="2 3">
    <name type="scientific">Amblyomma americanum</name>
    <name type="common">Lone star tick</name>
    <dbReference type="NCBI Taxonomy" id="6943"/>
    <lineage>
        <taxon>Eukaryota</taxon>
        <taxon>Metazoa</taxon>
        <taxon>Ecdysozoa</taxon>
        <taxon>Arthropoda</taxon>
        <taxon>Chelicerata</taxon>
        <taxon>Arachnida</taxon>
        <taxon>Acari</taxon>
        <taxon>Parasitiformes</taxon>
        <taxon>Ixodida</taxon>
        <taxon>Ixodoidea</taxon>
        <taxon>Ixodidae</taxon>
        <taxon>Amblyomminae</taxon>
        <taxon>Amblyomma</taxon>
    </lineage>
</organism>
<name>A0AAQ4FFG8_AMBAM</name>
<feature type="compositionally biased region" description="Polar residues" evidence="1">
    <location>
        <begin position="153"/>
        <end position="163"/>
    </location>
</feature>
<feature type="region of interest" description="Disordered" evidence="1">
    <location>
        <begin position="58"/>
        <end position="163"/>
    </location>
</feature>
<reference evidence="2 3" key="1">
    <citation type="journal article" date="2023" name="Arcadia Sci">
        <title>De novo assembly of a long-read Amblyomma americanum tick genome.</title>
        <authorList>
            <person name="Chou S."/>
            <person name="Poskanzer K.E."/>
            <person name="Rollins M."/>
            <person name="Thuy-Boun P.S."/>
        </authorList>
    </citation>
    <scope>NUCLEOTIDE SEQUENCE [LARGE SCALE GENOMIC DNA]</scope>
    <source>
        <strain evidence="2">F_SG_1</strain>
        <tissue evidence="2">Salivary glands</tissue>
    </source>
</reference>
<dbReference type="AlphaFoldDB" id="A0AAQ4FFG8"/>
<evidence type="ECO:0000313" key="3">
    <source>
        <dbReference type="Proteomes" id="UP001321473"/>
    </source>
</evidence>
<proteinExistence type="predicted"/>
<accession>A0AAQ4FFG8</accession>
<gene>
    <name evidence="2" type="ORF">V5799_008253</name>
</gene>
<dbReference type="Proteomes" id="UP001321473">
    <property type="component" value="Unassembled WGS sequence"/>
</dbReference>
<protein>
    <submittedName>
        <fullName evidence="2">Uncharacterized protein</fullName>
    </submittedName>
</protein>
<feature type="compositionally biased region" description="Polar residues" evidence="1">
    <location>
        <begin position="106"/>
        <end position="115"/>
    </location>
</feature>
<sequence length="163" mass="17155">LLSRKTTGQGAITWRFYKDISKFLGCLPVNDSSLVDETIGGDGATVEMIIDSMQNGTTALSGDEEFETDATAGRTPPAPAHDVLFESAALPSSSSSQTADTEDRQQQGPTSGSKSPSRKAKPACHPKESAGGASKHEPAVVLRHQRKPERRNGATQNGAGYSP</sequence>
<evidence type="ECO:0000313" key="2">
    <source>
        <dbReference type="EMBL" id="KAK8785382.1"/>
    </source>
</evidence>
<feature type="non-terminal residue" evidence="2">
    <location>
        <position position="1"/>
    </location>
</feature>
<evidence type="ECO:0000256" key="1">
    <source>
        <dbReference type="SAM" id="MobiDB-lite"/>
    </source>
</evidence>
<dbReference type="EMBL" id="JARKHS020003614">
    <property type="protein sequence ID" value="KAK8785382.1"/>
    <property type="molecule type" value="Genomic_DNA"/>
</dbReference>